<proteinExistence type="predicted"/>
<reference evidence="1" key="1">
    <citation type="submission" date="2014-05" db="EMBL/GenBank/DDBJ databases">
        <authorList>
            <person name="Chronopoulou M."/>
        </authorList>
    </citation>
    <scope>NUCLEOTIDE SEQUENCE</scope>
    <source>
        <tissue evidence="1">Whole organism</tissue>
    </source>
</reference>
<organism evidence="1">
    <name type="scientific">Lepeophtheirus salmonis</name>
    <name type="common">Salmon louse</name>
    <name type="synonym">Caligus salmonis</name>
    <dbReference type="NCBI Taxonomy" id="72036"/>
    <lineage>
        <taxon>Eukaryota</taxon>
        <taxon>Metazoa</taxon>
        <taxon>Ecdysozoa</taxon>
        <taxon>Arthropoda</taxon>
        <taxon>Crustacea</taxon>
        <taxon>Multicrustacea</taxon>
        <taxon>Hexanauplia</taxon>
        <taxon>Copepoda</taxon>
        <taxon>Siphonostomatoida</taxon>
        <taxon>Caligidae</taxon>
        <taxon>Lepeophtheirus</taxon>
    </lineage>
</organism>
<accession>A0A0K2TME6</accession>
<name>A0A0K2TME6_LEPSM</name>
<evidence type="ECO:0000313" key="1">
    <source>
        <dbReference type="EMBL" id="CDW27015.1"/>
    </source>
</evidence>
<dbReference type="AlphaFoldDB" id="A0A0K2TME6"/>
<sequence length="42" mass="4874">MDKFLSFGSNRLKSYGKLDISRFPTLEERFKVDGVLDSTVLY</sequence>
<dbReference type="EMBL" id="HACA01009654">
    <property type="protein sequence ID" value="CDW27015.1"/>
    <property type="molecule type" value="Transcribed_RNA"/>
</dbReference>
<protein>
    <submittedName>
        <fullName evidence="1">Uncharacterized protein</fullName>
    </submittedName>
</protein>